<dbReference type="GO" id="GO:0003677">
    <property type="term" value="F:DNA binding"/>
    <property type="evidence" value="ECO:0007669"/>
    <property type="project" value="UniProtKB-KW"/>
</dbReference>
<dbReference type="Gene3D" id="3.30.420.10">
    <property type="entry name" value="Ribonuclease H-like superfamily/Ribonuclease H"/>
    <property type="match status" value="1"/>
</dbReference>
<keyword evidence="16" id="KW-1185">Reference proteome</keyword>
<comment type="function">
    <text evidence="13">The RuvA-RuvB-RuvC complex processes Holliday junction (HJ) DNA during genetic recombination and DNA repair. Endonuclease that resolves HJ intermediates. Cleaves cruciform DNA by making single-stranded nicks across the HJ at symmetrical positions within the homologous arms, yielding a 5'-phosphate and a 3'-hydroxyl group; requires a central core of homology in the junction. The consensus cleavage sequence is 5'-(A/T)TT(C/G)-3'. Cleavage occurs on the 3'-side of the TT dinucleotide at the point of strand exchange. HJ branch migration catalyzed by RuvA-RuvB allows RuvC to scan DNA until it finds its consensus sequence, where it cleaves and resolves the cruciform DNA.</text>
</comment>
<dbReference type="HAMAP" id="MF_00034">
    <property type="entry name" value="RuvC"/>
    <property type="match status" value="1"/>
</dbReference>
<evidence type="ECO:0000256" key="4">
    <source>
        <dbReference type="ARBA" id="ARBA00022723"/>
    </source>
</evidence>
<dbReference type="InterPro" id="IPR002176">
    <property type="entry name" value="X-over_junc_endoDNase_RuvC"/>
</dbReference>
<dbReference type="Proteomes" id="UP000242857">
    <property type="component" value="Unassembled WGS sequence"/>
</dbReference>
<dbReference type="SUPFAM" id="SSF53098">
    <property type="entry name" value="Ribonuclease H-like"/>
    <property type="match status" value="1"/>
</dbReference>
<keyword evidence="6 13" id="KW-0227">DNA damage</keyword>
<evidence type="ECO:0000256" key="11">
    <source>
        <dbReference type="ARBA" id="ARBA00023204"/>
    </source>
</evidence>
<dbReference type="STRING" id="213588.SAMN02745204_01145"/>
<evidence type="ECO:0000313" key="16">
    <source>
        <dbReference type="Proteomes" id="UP000242857"/>
    </source>
</evidence>
<dbReference type="AlphaFoldDB" id="A0A1M4WCL7"/>
<evidence type="ECO:0000256" key="3">
    <source>
        <dbReference type="ARBA" id="ARBA00022722"/>
    </source>
</evidence>
<protein>
    <recommendedName>
        <fullName evidence="13 14">Crossover junction endodeoxyribonuclease RuvC</fullName>
        <ecNumber evidence="13 14">3.1.21.10</ecNumber>
    </recommendedName>
    <alternativeName>
        <fullName evidence="13">Holliday junction nuclease RuvC</fullName>
    </alternativeName>
    <alternativeName>
        <fullName evidence="13">Holliday junction resolvase RuvC</fullName>
    </alternativeName>
</protein>
<dbReference type="GO" id="GO:0048476">
    <property type="term" value="C:Holliday junction resolvase complex"/>
    <property type="evidence" value="ECO:0007669"/>
    <property type="project" value="UniProtKB-UniRule"/>
</dbReference>
<dbReference type="InterPro" id="IPR012337">
    <property type="entry name" value="RNaseH-like_sf"/>
</dbReference>
<feature type="binding site" evidence="13">
    <location>
        <position position="153"/>
    </location>
    <ligand>
        <name>Mg(2+)</name>
        <dbReference type="ChEBI" id="CHEBI:18420"/>
        <label>1</label>
    </ligand>
</feature>
<keyword evidence="4 13" id="KW-0479">Metal-binding</keyword>
<keyword evidence="10 13" id="KW-0233">DNA recombination</keyword>
<evidence type="ECO:0000256" key="12">
    <source>
        <dbReference type="ARBA" id="ARBA00029354"/>
    </source>
</evidence>
<dbReference type="FunFam" id="3.30.420.10:FF:000002">
    <property type="entry name" value="Crossover junction endodeoxyribonuclease RuvC"/>
    <property type="match status" value="1"/>
</dbReference>
<evidence type="ECO:0000256" key="14">
    <source>
        <dbReference type="NCBIfam" id="TIGR00228"/>
    </source>
</evidence>
<keyword evidence="7 13" id="KW-0378">Hydrolase</keyword>
<evidence type="ECO:0000256" key="10">
    <source>
        <dbReference type="ARBA" id="ARBA00023172"/>
    </source>
</evidence>
<dbReference type="PROSITE" id="PS01321">
    <property type="entry name" value="RUVC"/>
    <property type="match status" value="1"/>
</dbReference>
<organism evidence="15 16">
    <name type="scientific">Thermomonas hydrothermalis</name>
    <dbReference type="NCBI Taxonomy" id="213588"/>
    <lineage>
        <taxon>Bacteria</taxon>
        <taxon>Pseudomonadati</taxon>
        <taxon>Pseudomonadota</taxon>
        <taxon>Gammaproteobacteria</taxon>
        <taxon>Lysobacterales</taxon>
        <taxon>Lysobacteraceae</taxon>
        <taxon>Thermomonas</taxon>
    </lineage>
</organism>
<feature type="active site" evidence="13">
    <location>
        <position position="81"/>
    </location>
</feature>
<dbReference type="InterPro" id="IPR020563">
    <property type="entry name" value="X-over_junc_endoDNase_Mg_BS"/>
</dbReference>
<dbReference type="GO" id="GO:0000287">
    <property type="term" value="F:magnesium ion binding"/>
    <property type="evidence" value="ECO:0007669"/>
    <property type="project" value="UniProtKB-UniRule"/>
</dbReference>
<comment type="catalytic activity">
    <reaction evidence="12 13">
        <text>Endonucleolytic cleavage at a junction such as a reciprocal single-stranded crossover between two homologous DNA duplexes (Holliday junction).</text>
        <dbReference type="EC" id="3.1.21.10"/>
    </reaction>
</comment>
<evidence type="ECO:0000256" key="13">
    <source>
        <dbReference type="HAMAP-Rule" id="MF_00034"/>
    </source>
</evidence>
<comment type="subunit">
    <text evidence="13">Homodimer which binds Holliday junction (HJ) DNA. The HJ becomes 2-fold symmetrical on binding to RuvC with unstacked arms; it has a different conformation from HJ DNA in complex with RuvA. In the full resolvosome a probable DNA-RuvA(4)-RuvB(12)-RuvC(2) complex forms which resolves the HJ.</text>
</comment>
<proteinExistence type="inferred from homology"/>
<comment type="similarity">
    <text evidence="1 13">Belongs to the RuvC family.</text>
</comment>
<dbReference type="PRINTS" id="PR00696">
    <property type="entry name" value="RSOLVASERUVC"/>
</dbReference>
<dbReference type="GO" id="GO:0005737">
    <property type="term" value="C:cytoplasm"/>
    <property type="evidence" value="ECO:0007669"/>
    <property type="project" value="UniProtKB-SubCell"/>
</dbReference>
<dbReference type="InterPro" id="IPR036397">
    <property type="entry name" value="RNaseH_sf"/>
</dbReference>
<evidence type="ECO:0000256" key="1">
    <source>
        <dbReference type="ARBA" id="ARBA00009518"/>
    </source>
</evidence>
<evidence type="ECO:0000256" key="8">
    <source>
        <dbReference type="ARBA" id="ARBA00022842"/>
    </source>
</evidence>
<dbReference type="PANTHER" id="PTHR30194:SF3">
    <property type="entry name" value="CROSSOVER JUNCTION ENDODEOXYRIBONUCLEASE RUVC"/>
    <property type="match status" value="1"/>
</dbReference>
<dbReference type="GO" id="GO:0006281">
    <property type="term" value="P:DNA repair"/>
    <property type="evidence" value="ECO:0007669"/>
    <property type="project" value="UniProtKB-UniRule"/>
</dbReference>
<dbReference type="GO" id="GO:0008821">
    <property type="term" value="F:crossover junction DNA endonuclease activity"/>
    <property type="evidence" value="ECO:0007669"/>
    <property type="project" value="UniProtKB-UniRule"/>
</dbReference>
<feature type="active site" evidence="13">
    <location>
        <position position="20"/>
    </location>
</feature>
<evidence type="ECO:0000256" key="2">
    <source>
        <dbReference type="ARBA" id="ARBA00022490"/>
    </source>
</evidence>
<gene>
    <name evidence="13" type="primary">ruvC</name>
    <name evidence="15" type="ORF">SAMN02745204_01145</name>
</gene>
<evidence type="ECO:0000256" key="5">
    <source>
        <dbReference type="ARBA" id="ARBA00022759"/>
    </source>
</evidence>
<dbReference type="CDD" id="cd16962">
    <property type="entry name" value="RuvC"/>
    <property type="match status" value="1"/>
</dbReference>
<dbReference type="PANTHER" id="PTHR30194">
    <property type="entry name" value="CROSSOVER JUNCTION ENDODEOXYRIBONUCLEASE RUVC"/>
    <property type="match status" value="1"/>
</dbReference>
<accession>A0A1M4WCL7</accession>
<comment type="subcellular location">
    <subcellularLocation>
        <location evidence="13">Cytoplasm</location>
    </subcellularLocation>
</comment>
<keyword evidence="8 13" id="KW-0460">Magnesium</keyword>
<feature type="binding site" evidence="13">
    <location>
        <position position="81"/>
    </location>
    <ligand>
        <name>Mg(2+)</name>
        <dbReference type="ChEBI" id="CHEBI:18420"/>
        <label>2</label>
    </ligand>
</feature>
<keyword evidence="11 13" id="KW-0234">DNA repair</keyword>
<sequence>MMPLPTSDGRPAPVRVLGIDPGSQRTGVGIIDIATDGRLTHVHHQPLMLLHAESFPLRLRALLDGLWALIEQFRPDEVAVEQVFLSNNAMSALKLGQARGAAVAACVARDLPVSEYAAKEIKLALVGSGGADKRQVQHMVAVMLGLSGRLQADAADALAVAITHAHVRASAARLGVAERLAWGRKGRGRR</sequence>
<dbReference type="Pfam" id="PF02075">
    <property type="entry name" value="RuvC"/>
    <property type="match status" value="1"/>
</dbReference>
<dbReference type="NCBIfam" id="TIGR00228">
    <property type="entry name" value="ruvC"/>
    <property type="match status" value="1"/>
</dbReference>
<feature type="binding site" evidence="13">
    <location>
        <position position="20"/>
    </location>
    <ligand>
        <name>Mg(2+)</name>
        <dbReference type="ChEBI" id="CHEBI:18420"/>
        <label>1</label>
    </ligand>
</feature>
<reference evidence="16" key="1">
    <citation type="submission" date="2016-11" db="EMBL/GenBank/DDBJ databases">
        <authorList>
            <person name="Varghese N."/>
            <person name="Submissions S."/>
        </authorList>
    </citation>
    <scope>NUCLEOTIDE SEQUENCE [LARGE SCALE GENOMIC DNA]</scope>
    <source>
        <strain evidence="16">DSM 14834</strain>
    </source>
</reference>
<dbReference type="EMBL" id="FQUK01000015">
    <property type="protein sequence ID" value="SHE79008.1"/>
    <property type="molecule type" value="Genomic_DNA"/>
</dbReference>
<comment type="cofactor">
    <cofactor evidence="13">
        <name>Mg(2+)</name>
        <dbReference type="ChEBI" id="CHEBI:18420"/>
    </cofactor>
    <text evidence="13">Binds 2 Mg(2+) ion per subunit.</text>
</comment>
<evidence type="ECO:0000256" key="7">
    <source>
        <dbReference type="ARBA" id="ARBA00022801"/>
    </source>
</evidence>
<evidence type="ECO:0000313" key="15">
    <source>
        <dbReference type="EMBL" id="SHE79008.1"/>
    </source>
</evidence>
<dbReference type="GO" id="GO:0006310">
    <property type="term" value="P:DNA recombination"/>
    <property type="evidence" value="ECO:0007669"/>
    <property type="project" value="UniProtKB-UniRule"/>
</dbReference>
<keyword evidence="5 13" id="KW-0255">Endonuclease</keyword>
<keyword evidence="2 13" id="KW-0963">Cytoplasm</keyword>
<evidence type="ECO:0000256" key="6">
    <source>
        <dbReference type="ARBA" id="ARBA00022763"/>
    </source>
</evidence>
<feature type="active site" evidence="13">
    <location>
        <position position="153"/>
    </location>
</feature>
<keyword evidence="3 13" id="KW-0540">Nuclease</keyword>
<evidence type="ECO:0000256" key="9">
    <source>
        <dbReference type="ARBA" id="ARBA00023125"/>
    </source>
</evidence>
<keyword evidence="9 13" id="KW-0238">DNA-binding</keyword>
<dbReference type="EC" id="3.1.21.10" evidence="13 14"/>
<name>A0A1M4WCL7_9GAMM</name>